<dbReference type="SUPFAM" id="SSF51735">
    <property type="entry name" value="NAD(P)-binding Rossmann-fold domains"/>
    <property type="match status" value="1"/>
</dbReference>
<dbReference type="Gene3D" id="3.40.50.720">
    <property type="entry name" value="NAD(P)-binding Rossmann-like Domain"/>
    <property type="match status" value="1"/>
</dbReference>
<accession>X0YAT8</accession>
<gene>
    <name evidence="3" type="ORF">S01H1_72287</name>
</gene>
<dbReference type="InterPro" id="IPR036291">
    <property type="entry name" value="NAD(P)-bd_dom_sf"/>
</dbReference>
<reference evidence="3" key="1">
    <citation type="journal article" date="2014" name="Front. Microbiol.">
        <title>High frequency of phylogenetically diverse reductive dehalogenase-homologous genes in deep subseafloor sedimentary metagenomes.</title>
        <authorList>
            <person name="Kawai M."/>
            <person name="Futagami T."/>
            <person name="Toyoda A."/>
            <person name="Takaki Y."/>
            <person name="Nishi S."/>
            <person name="Hori S."/>
            <person name="Arai W."/>
            <person name="Tsubouchi T."/>
            <person name="Morono Y."/>
            <person name="Uchiyama I."/>
            <person name="Ito T."/>
            <person name="Fujiyama A."/>
            <person name="Inagaki F."/>
            <person name="Takami H."/>
        </authorList>
    </citation>
    <scope>NUCLEOTIDE SEQUENCE</scope>
    <source>
        <strain evidence="3">Expedition CK06-06</strain>
    </source>
</reference>
<dbReference type="AlphaFoldDB" id="X0YAT8"/>
<dbReference type="InterPro" id="IPR001509">
    <property type="entry name" value="Epimerase_deHydtase"/>
</dbReference>
<evidence type="ECO:0000313" key="3">
    <source>
        <dbReference type="EMBL" id="GAG33946.1"/>
    </source>
</evidence>
<dbReference type="EMBL" id="BARS01048197">
    <property type="protein sequence ID" value="GAG33946.1"/>
    <property type="molecule type" value="Genomic_DNA"/>
</dbReference>
<evidence type="ECO:0000256" key="1">
    <source>
        <dbReference type="ARBA" id="ARBA00007637"/>
    </source>
</evidence>
<evidence type="ECO:0000259" key="2">
    <source>
        <dbReference type="Pfam" id="PF01370"/>
    </source>
</evidence>
<feature type="domain" description="NAD-dependent epimerase/dehydratase" evidence="2">
    <location>
        <begin position="8"/>
        <end position="113"/>
    </location>
</feature>
<proteinExistence type="inferred from homology"/>
<comment type="similarity">
    <text evidence="1">Belongs to the NAD(P)-dependent epimerase/dehydratase family.</text>
</comment>
<sequence length="185" mass="20757">DGVVSEDRNPPNPADLYGATKVSCEYLGRQYESNFGLDFRICRLYFVYGPGKFPSRFINLYKVAFGALEGLKGLSLEKGADQKLDFTYVEDVARGVVMLYKATDLKHKIFNIATGVGNSVGKVAELAQKYTHFPVEVEIGPGRIIPRSEALDISRAMEELGYRPNYSLEEGVKLYADWLGRMLKR</sequence>
<feature type="non-terminal residue" evidence="3">
    <location>
        <position position="1"/>
    </location>
</feature>
<comment type="caution">
    <text evidence="3">The sequence shown here is derived from an EMBL/GenBank/DDBJ whole genome shotgun (WGS) entry which is preliminary data.</text>
</comment>
<protein>
    <recommendedName>
        <fullName evidence="2">NAD-dependent epimerase/dehydratase domain-containing protein</fullName>
    </recommendedName>
</protein>
<dbReference type="Pfam" id="PF01370">
    <property type="entry name" value="Epimerase"/>
    <property type="match status" value="1"/>
</dbReference>
<dbReference type="PANTHER" id="PTHR43000">
    <property type="entry name" value="DTDP-D-GLUCOSE 4,6-DEHYDRATASE-RELATED"/>
    <property type="match status" value="1"/>
</dbReference>
<organism evidence="3">
    <name type="scientific">marine sediment metagenome</name>
    <dbReference type="NCBI Taxonomy" id="412755"/>
    <lineage>
        <taxon>unclassified sequences</taxon>
        <taxon>metagenomes</taxon>
        <taxon>ecological metagenomes</taxon>
    </lineage>
</organism>
<dbReference type="Gene3D" id="3.90.25.10">
    <property type="entry name" value="UDP-galactose 4-epimerase, domain 1"/>
    <property type="match status" value="1"/>
</dbReference>
<name>X0YAT8_9ZZZZ</name>